<gene>
    <name evidence="10" type="ORF">HY618_02785</name>
</gene>
<dbReference type="AlphaFoldDB" id="A0A932ZVJ1"/>
<dbReference type="InterPro" id="IPR010065">
    <property type="entry name" value="AA_ABC_transptr_permease_3TM"/>
</dbReference>
<evidence type="ECO:0000256" key="2">
    <source>
        <dbReference type="ARBA" id="ARBA00010072"/>
    </source>
</evidence>
<feature type="transmembrane region" description="Helical" evidence="8">
    <location>
        <begin position="187"/>
        <end position="206"/>
    </location>
</feature>
<evidence type="ECO:0000313" key="11">
    <source>
        <dbReference type="Proteomes" id="UP000752292"/>
    </source>
</evidence>
<organism evidence="10 11">
    <name type="scientific">Tectimicrobiota bacterium</name>
    <dbReference type="NCBI Taxonomy" id="2528274"/>
    <lineage>
        <taxon>Bacteria</taxon>
        <taxon>Pseudomonadati</taxon>
        <taxon>Nitrospinota/Tectimicrobiota group</taxon>
        <taxon>Candidatus Tectimicrobiota</taxon>
    </lineage>
</organism>
<feature type="transmembrane region" description="Helical" evidence="8">
    <location>
        <begin position="83"/>
        <end position="101"/>
    </location>
</feature>
<dbReference type="Pfam" id="PF00528">
    <property type="entry name" value="BPD_transp_1"/>
    <property type="match status" value="1"/>
</dbReference>
<evidence type="ECO:0000256" key="7">
    <source>
        <dbReference type="ARBA" id="ARBA00023136"/>
    </source>
</evidence>
<dbReference type="NCBIfam" id="TIGR01726">
    <property type="entry name" value="HEQRo_perm_3TM"/>
    <property type="match status" value="1"/>
</dbReference>
<name>A0A932ZVJ1_UNCTE</name>
<proteinExistence type="inferred from homology"/>
<accession>A0A932ZVJ1</accession>
<dbReference type="EMBL" id="JACQRX010000125">
    <property type="protein sequence ID" value="MBI4251360.1"/>
    <property type="molecule type" value="Genomic_DNA"/>
</dbReference>
<keyword evidence="4" id="KW-1003">Cell membrane</keyword>
<dbReference type="InterPro" id="IPR035906">
    <property type="entry name" value="MetI-like_sf"/>
</dbReference>
<feature type="transmembrane region" description="Helical" evidence="8">
    <location>
        <begin position="57"/>
        <end position="77"/>
    </location>
</feature>
<dbReference type="PROSITE" id="PS51257">
    <property type="entry name" value="PROKAR_LIPOPROTEIN"/>
    <property type="match status" value="1"/>
</dbReference>
<dbReference type="Gene3D" id="1.10.3720.10">
    <property type="entry name" value="MetI-like"/>
    <property type="match status" value="1"/>
</dbReference>
<dbReference type="PROSITE" id="PS50928">
    <property type="entry name" value="ABC_TM1"/>
    <property type="match status" value="1"/>
</dbReference>
<comment type="subcellular location">
    <subcellularLocation>
        <location evidence="1">Cell inner membrane</location>
        <topology evidence="1">Multi-pass membrane protein</topology>
    </subcellularLocation>
    <subcellularLocation>
        <location evidence="8">Cell membrane</location>
        <topology evidence="8">Multi-pass membrane protein</topology>
    </subcellularLocation>
</comment>
<keyword evidence="7 8" id="KW-0472">Membrane</keyword>
<protein>
    <submittedName>
        <fullName evidence="10">Amino acid ABC transporter permease</fullName>
    </submittedName>
</protein>
<evidence type="ECO:0000256" key="3">
    <source>
        <dbReference type="ARBA" id="ARBA00022448"/>
    </source>
</evidence>
<dbReference type="SUPFAM" id="SSF161098">
    <property type="entry name" value="MetI-like"/>
    <property type="match status" value="1"/>
</dbReference>
<evidence type="ECO:0000313" key="10">
    <source>
        <dbReference type="EMBL" id="MBI4251360.1"/>
    </source>
</evidence>
<comment type="similarity">
    <text evidence="2">Belongs to the binding-protein-dependent transport system permease family. HisMQ subfamily.</text>
</comment>
<keyword evidence="5 8" id="KW-0812">Transmembrane</keyword>
<comment type="caution">
    <text evidence="10">The sequence shown here is derived from an EMBL/GenBank/DDBJ whole genome shotgun (WGS) entry which is preliminary data.</text>
</comment>
<dbReference type="PANTHER" id="PTHR30614">
    <property type="entry name" value="MEMBRANE COMPONENT OF AMINO ACID ABC TRANSPORTER"/>
    <property type="match status" value="1"/>
</dbReference>
<feature type="transmembrane region" description="Helical" evidence="8">
    <location>
        <begin position="156"/>
        <end position="175"/>
    </location>
</feature>
<feature type="transmembrane region" description="Helical" evidence="8">
    <location>
        <begin position="20"/>
        <end position="45"/>
    </location>
</feature>
<dbReference type="GO" id="GO:0043190">
    <property type="term" value="C:ATP-binding cassette (ABC) transporter complex"/>
    <property type="evidence" value="ECO:0007669"/>
    <property type="project" value="InterPro"/>
</dbReference>
<dbReference type="PANTHER" id="PTHR30614:SF21">
    <property type="entry name" value="AMINO ACID ABC TRANSPORTER PERMEASE"/>
    <property type="match status" value="1"/>
</dbReference>
<sequence length="226" mass="25091">MESFWKWHVIPENLHFFAMGFRLTLVLFGLAWVGCWAFAVVLGAMRHSERWWLRYPAAGVIEVIRGTPGIMFVVWVYFLSQPLVGYALSPFWAAVWALLIHNGAYGAEVVRAGLNSIPRGQVAAGYSTGLNYLQVMGHIVLPQALRNMAPAIVNRSVALFKNTSLAFVIGVIEFFRSGTIVNGRENASFSVFTFIAVVYFVCCFSLSRLGHKLGQRPGVIEDTTAV</sequence>
<feature type="domain" description="ABC transmembrane type-1" evidence="9">
    <location>
        <begin position="21"/>
        <end position="210"/>
    </location>
</feature>
<dbReference type="GO" id="GO:0006865">
    <property type="term" value="P:amino acid transport"/>
    <property type="evidence" value="ECO:0007669"/>
    <property type="project" value="TreeGrafter"/>
</dbReference>
<evidence type="ECO:0000256" key="8">
    <source>
        <dbReference type="RuleBase" id="RU363032"/>
    </source>
</evidence>
<dbReference type="InterPro" id="IPR043429">
    <property type="entry name" value="ArtM/GltK/GlnP/TcyL/YhdX-like"/>
</dbReference>
<evidence type="ECO:0000256" key="4">
    <source>
        <dbReference type="ARBA" id="ARBA00022475"/>
    </source>
</evidence>
<dbReference type="InterPro" id="IPR000515">
    <property type="entry name" value="MetI-like"/>
</dbReference>
<evidence type="ECO:0000256" key="1">
    <source>
        <dbReference type="ARBA" id="ARBA00004429"/>
    </source>
</evidence>
<dbReference type="CDD" id="cd06261">
    <property type="entry name" value="TM_PBP2"/>
    <property type="match status" value="1"/>
</dbReference>
<evidence type="ECO:0000256" key="5">
    <source>
        <dbReference type="ARBA" id="ARBA00022692"/>
    </source>
</evidence>
<dbReference type="GO" id="GO:0022857">
    <property type="term" value="F:transmembrane transporter activity"/>
    <property type="evidence" value="ECO:0007669"/>
    <property type="project" value="InterPro"/>
</dbReference>
<evidence type="ECO:0000256" key="6">
    <source>
        <dbReference type="ARBA" id="ARBA00022989"/>
    </source>
</evidence>
<reference evidence="10" key="1">
    <citation type="submission" date="2020-07" db="EMBL/GenBank/DDBJ databases">
        <title>Huge and variable diversity of episymbiotic CPR bacteria and DPANN archaea in groundwater ecosystems.</title>
        <authorList>
            <person name="He C.Y."/>
            <person name="Keren R."/>
            <person name="Whittaker M."/>
            <person name="Farag I.F."/>
            <person name="Doudna J."/>
            <person name="Cate J.H.D."/>
            <person name="Banfield J.F."/>
        </authorList>
    </citation>
    <scope>NUCLEOTIDE SEQUENCE</scope>
    <source>
        <strain evidence="10">NC_groundwater_1370_Ag_S-0.2um_69_93</strain>
    </source>
</reference>
<evidence type="ECO:0000259" key="9">
    <source>
        <dbReference type="PROSITE" id="PS50928"/>
    </source>
</evidence>
<keyword evidence="3 8" id="KW-0813">Transport</keyword>
<dbReference type="Proteomes" id="UP000752292">
    <property type="component" value="Unassembled WGS sequence"/>
</dbReference>
<keyword evidence="6 8" id="KW-1133">Transmembrane helix</keyword>